<feature type="transmembrane region" description="Helical" evidence="1">
    <location>
        <begin position="244"/>
        <end position="263"/>
    </location>
</feature>
<proteinExistence type="predicted"/>
<dbReference type="InterPro" id="IPR018677">
    <property type="entry name" value="DUF2157"/>
</dbReference>
<dbReference type="RefSeq" id="WP_019045379.1">
    <property type="nucleotide sequence ID" value="NZ_BAFO02000037.1"/>
</dbReference>
<keyword evidence="1" id="KW-1133">Transmembrane helix</keyword>
<feature type="transmembrane region" description="Helical" evidence="1">
    <location>
        <begin position="150"/>
        <end position="183"/>
    </location>
</feature>
<dbReference type="Pfam" id="PF09925">
    <property type="entry name" value="DUF2157"/>
    <property type="match status" value="1"/>
</dbReference>
<evidence type="ECO:0000259" key="2">
    <source>
        <dbReference type="Pfam" id="PF09925"/>
    </source>
</evidence>
<evidence type="ECO:0000313" key="3">
    <source>
        <dbReference type="EMBL" id="GAD87856.1"/>
    </source>
</evidence>
<feature type="transmembrane region" description="Helical" evidence="1">
    <location>
        <begin position="80"/>
        <end position="98"/>
    </location>
</feature>
<name>U5ENB3_NOCAS</name>
<keyword evidence="1" id="KW-0472">Membrane</keyword>
<reference evidence="3 4" key="1">
    <citation type="journal article" date="2014" name="BMC Genomics">
        <title>Genome based analysis of type-I polyketide synthase and nonribosomal peptide synthetase gene clusters in seven strains of five representative Nocardia species.</title>
        <authorList>
            <person name="Komaki H."/>
            <person name="Ichikawa N."/>
            <person name="Hosoyama A."/>
            <person name="Takahashi-Nakaguchi A."/>
            <person name="Matsuzawa T."/>
            <person name="Suzuki K."/>
            <person name="Fujita N."/>
            <person name="Gonoi T."/>
        </authorList>
    </citation>
    <scope>NUCLEOTIDE SEQUENCE [LARGE SCALE GENOMIC DNA]</scope>
    <source>
        <strain evidence="3 4">NBRC 15531</strain>
    </source>
</reference>
<dbReference type="EMBL" id="BAFO02000037">
    <property type="protein sequence ID" value="GAD87856.1"/>
    <property type="molecule type" value="Genomic_DNA"/>
</dbReference>
<feature type="transmembrane region" description="Helical" evidence="1">
    <location>
        <begin position="298"/>
        <end position="317"/>
    </location>
</feature>
<dbReference type="Proteomes" id="UP000017048">
    <property type="component" value="Unassembled WGS sequence"/>
</dbReference>
<dbReference type="eggNOG" id="ENOG5032UHB">
    <property type="taxonomic scope" value="Bacteria"/>
</dbReference>
<gene>
    <name evidence="3" type="ORF">NCAST_37_01670</name>
</gene>
<protein>
    <recommendedName>
        <fullName evidence="2">DUF2157 domain-containing protein</fullName>
    </recommendedName>
</protein>
<evidence type="ECO:0000256" key="1">
    <source>
        <dbReference type="SAM" id="Phobius"/>
    </source>
</evidence>
<feature type="transmembrane region" description="Helical" evidence="1">
    <location>
        <begin position="118"/>
        <end position="138"/>
    </location>
</feature>
<comment type="caution">
    <text evidence="3">The sequence shown here is derived from an EMBL/GenBank/DDBJ whole genome shotgun (WGS) entry which is preliminary data.</text>
</comment>
<feature type="transmembrane region" description="Helical" evidence="1">
    <location>
        <begin position="268"/>
        <end position="286"/>
    </location>
</feature>
<organism evidence="3 4">
    <name type="scientific">Nocardia asteroides NBRC 15531</name>
    <dbReference type="NCBI Taxonomy" id="1110697"/>
    <lineage>
        <taxon>Bacteria</taxon>
        <taxon>Bacillati</taxon>
        <taxon>Actinomycetota</taxon>
        <taxon>Actinomycetes</taxon>
        <taxon>Mycobacteriales</taxon>
        <taxon>Nocardiaceae</taxon>
        <taxon>Nocardia</taxon>
    </lineage>
</organism>
<sequence length="322" mass="32176">MVREHRVGVALERLVASGVLSGDQRTAVLRAVDAEERAERAGAGRMIAEVVAYLGAGLIAAGVALFLGRAWSEVAQTGRVVLLLVVAGCATAGGVLLAGGCDGVFRRVPIASAGRTRLAAVLLALAAGAVCGAVVTAFGGHGDDGVEIAAAFAGFATAVLGYLLVPTVLGMVVTGAFGTGAVVSATSELFGYRSAWSGVLLLLFGALWSLLAWRRLFVAEWAGYLIGGAIAVGGAQTVTPGDSLWRPGLTALIGVLALALYALRREPVLVLGGAAAIAIAVAQTVAEYTDGGPVAASVVLAIGALVLTVGLVVLLTAPKRAG</sequence>
<evidence type="ECO:0000313" key="4">
    <source>
        <dbReference type="Proteomes" id="UP000017048"/>
    </source>
</evidence>
<dbReference type="AlphaFoldDB" id="U5ENB3"/>
<feature type="transmembrane region" description="Helical" evidence="1">
    <location>
        <begin position="50"/>
        <end position="68"/>
    </location>
</feature>
<keyword evidence="4" id="KW-1185">Reference proteome</keyword>
<accession>U5ENB3</accession>
<feature type="domain" description="DUF2157" evidence="2">
    <location>
        <begin position="13"/>
        <end position="144"/>
    </location>
</feature>
<feature type="transmembrane region" description="Helical" evidence="1">
    <location>
        <begin position="195"/>
        <end position="214"/>
    </location>
</feature>
<keyword evidence="1" id="KW-0812">Transmembrane</keyword>
<dbReference type="OrthoDB" id="4559104at2"/>
<dbReference type="GeneID" id="91515490"/>